<protein>
    <submittedName>
        <fullName evidence="1">36222_t:CDS:1</fullName>
    </submittedName>
</protein>
<reference evidence="1 2" key="1">
    <citation type="submission" date="2021-06" db="EMBL/GenBank/DDBJ databases">
        <authorList>
            <person name="Kallberg Y."/>
            <person name="Tangrot J."/>
            <person name="Rosling A."/>
        </authorList>
    </citation>
    <scope>NUCLEOTIDE SEQUENCE [LARGE SCALE GENOMIC DNA]</scope>
    <source>
        <strain evidence="1 2">120-4 pot B 10/14</strain>
    </source>
</reference>
<accession>A0ABN7X0G2</accession>
<dbReference type="CDD" id="cd21037">
    <property type="entry name" value="MLKL_NTD"/>
    <property type="match status" value="1"/>
</dbReference>
<evidence type="ECO:0000313" key="2">
    <source>
        <dbReference type="Proteomes" id="UP000789901"/>
    </source>
</evidence>
<evidence type="ECO:0000313" key="1">
    <source>
        <dbReference type="EMBL" id="CAG8844482.1"/>
    </source>
</evidence>
<keyword evidence="2" id="KW-1185">Reference proteome</keyword>
<comment type="caution">
    <text evidence="1">The sequence shown here is derived from an EMBL/GenBank/DDBJ whole genome shotgun (WGS) entry which is preliminary data.</text>
</comment>
<dbReference type="Proteomes" id="UP000789901">
    <property type="component" value="Unassembled WGS sequence"/>
</dbReference>
<name>A0ABN7X0G2_GIGMA</name>
<dbReference type="EMBL" id="CAJVQB010076143">
    <property type="protein sequence ID" value="CAG8844482.1"/>
    <property type="molecule type" value="Genomic_DNA"/>
</dbReference>
<dbReference type="InterPro" id="IPR036537">
    <property type="entry name" value="Adaptor_Cbl_N_dom_sf"/>
</dbReference>
<dbReference type="InterPro" id="IPR059179">
    <property type="entry name" value="MLKL-like_MCAfunc"/>
</dbReference>
<proteinExistence type="predicted"/>
<organism evidence="1 2">
    <name type="scientific">Gigaspora margarita</name>
    <dbReference type="NCBI Taxonomy" id="4874"/>
    <lineage>
        <taxon>Eukaryota</taxon>
        <taxon>Fungi</taxon>
        <taxon>Fungi incertae sedis</taxon>
        <taxon>Mucoromycota</taxon>
        <taxon>Glomeromycotina</taxon>
        <taxon>Glomeromycetes</taxon>
        <taxon>Diversisporales</taxon>
        <taxon>Gigasporaceae</taxon>
        <taxon>Gigaspora</taxon>
    </lineage>
</organism>
<sequence>MTNRVKTAEYNMETMTRNIDGNKDKFCQQGYYLAFKNFENILINVRDYTKKILKLKGYKKYLNATEVKNKYENLTKEYDRCMKELHFAIDMANKDARDEEGRKVEESLNDIEETLKNVDMGVKDANHKLIIILFY</sequence>
<dbReference type="Gene3D" id="1.20.930.20">
    <property type="entry name" value="Adaptor protein Cbl, N-terminal domain"/>
    <property type="match status" value="1"/>
</dbReference>
<feature type="non-terminal residue" evidence="1">
    <location>
        <position position="135"/>
    </location>
</feature>
<gene>
    <name evidence="1" type="ORF">GMARGA_LOCUS37126</name>
</gene>